<keyword evidence="4 6" id="KW-0378">Hydrolase</keyword>
<dbReference type="Gene3D" id="3.40.190.80">
    <property type="match status" value="1"/>
</dbReference>
<evidence type="ECO:0000256" key="6">
    <source>
        <dbReference type="HAMAP-Rule" id="MF_02095"/>
    </source>
</evidence>
<evidence type="ECO:0000256" key="1">
    <source>
        <dbReference type="ARBA" id="ARBA00005289"/>
    </source>
</evidence>
<gene>
    <name evidence="6" type="primary">cysQ</name>
    <name evidence="7" type="ORF">OF850_00600</name>
</gene>
<feature type="binding site" evidence="6">
    <location>
        <position position="214"/>
    </location>
    <ligand>
        <name>Mg(2+)</name>
        <dbReference type="ChEBI" id="CHEBI:18420"/>
        <label>2</label>
    </ligand>
</feature>
<feature type="binding site" evidence="6">
    <location>
        <position position="67"/>
    </location>
    <ligand>
        <name>substrate</name>
    </ligand>
</feature>
<reference evidence="7 8" key="1">
    <citation type="submission" date="2022-10" db="EMBL/GenBank/DDBJ databases">
        <title>Roseococcus glaciei nov., sp. nov., isolated from glacier.</title>
        <authorList>
            <person name="Liu Q."/>
            <person name="Xin Y.-H."/>
        </authorList>
    </citation>
    <scope>NUCLEOTIDE SEQUENCE [LARGE SCALE GENOMIC DNA]</scope>
    <source>
        <strain evidence="7 8">MDT2-1-1</strain>
    </source>
</reference>
<comment type="function">
    <text evidence="6">Converts adenosine-3',5'-bisphosphate (PAP) to AMP.</text>
</comment>
<proteinExistence type="inferred from homology"/>
<dbReference type="EC" id="3.1.3.7" evidence="6"/>
<evidence type="ECO:0000256" key="3">
    <source>
        <dbReference type="ARBA" id="ARBA00022519"/>
    </source>
</evidence>
<evidence type="ECO:0000313" key="8">
    <source>
        <dbReference type="Proteomes" id="UP001526430"/>
    </source>
</evidence>
<dbReference type="Gene3D" id="3.30.540.10">
    <property type="entry name" value="Fructose-1,6-Bisphosphatase, subunit A, domain 1"/>
    <property type="match status" value="1"/>
</dbReference>
<dbReference type="PANTHER" id="PTHR43028:SF5">
    <property type="entry name" value="3'(2'),5'-BISPHOSPHATE NUCLEOTIDASE 1"/>
    <property type="match status" value="1"/>
</dbReference>
<keyword evidence="5 6" id="KW-0472">Membrane</keyword>
<dbReference type="Pfam" id="PF00459">
    <property type="entry name" value="Inositol_P"/>
    <property type="match status" value="1"/>
</dbReference>
<dbReference type="RefSeq" id="WP_301587725.1">
    <property type="nucleotide sequence ID" value="NZ_JAPFQI010000001.1"/>
</dbReference>
<comment type="catalytic activity">
    <reaction evidence="6">
        <text>adenosine 3',5'-bisphosphate + H2O = AMP + phosphate</text>
        <dbReference type="Rhea" id="RHEA:10040"/>
        <dbReference type="ChEBI" id="CHEBI:15377"/>
        <dbReference type="ChEBI" id="CHEBI:43474"/>
        <dbReference type="ChEBI" id="CHEBI:58343"/>
        <dbReference type="ChEBI" id="CHEBI:456215"/>
        <dbReference type="EC" id="3.1.3.7"/>
    </reaction>
</comment>
<evidence type="ECO:0000256" key="5">
    <source>
        <dbReference type="ARBA" id="ARBA00023136"/>
    </source>
</evidence>
<dbReference type="InterPro" id="IPR020550">
    <property type="entry name" value="Inositol_monophosphatase_CS"/>
</dbReference>
<feature type="binding site" evidence="6">
    <location>
        <position position="86"/>
    </location>
    <ligand>
        <name>Mg(2+)</name>
        <dbReference type="ChEBI" id="CHEBI:18420"/>
        <label>2</label>
    </ligand>
</feature>
<dbReference type="HAMAP" id="MF_02095">
    <property type="entry name" value="CysQ"/>
    <property type="match status" value="1"/>
</dbReference>
<dbReference type="InterPro" id="IPR006240">
    <property type="entry name" value="CysQ"/>
</dbReference>
<comment type="similarity">
    <text evidence="1 6">Belongs to the inositol monophosphatase superfamily. CysQ family.</text>
</comment>
<dbReference type="PANTHER" id="PTHR43028">
    <property type="entry name" value="3'(2'),5'-BISPHOSPHATE NUCLEOTIDASE 1"/>
    <property type="match status" value="1"/>
</dbReference>
<feature type="binding site" evidence="6">
    <location>
        <begin position="88"/>
        <end position="91"/>
    </location>
    <ligand>
        <name>substrate</name>
    </ligand>
</feature>
<evidence type="ECO:0000256" key="4">
    <source>
        <dbReference type="ARBA" id="ARBA00022801"/>
    </source>
</evidence>
<keyword evidence="3 6" id="KW-0997">Cell inner membrane</keyword>
<dbReference type="PRINTS" id="PR00377">
    <property type="entry name" value="IMPHPHTASES"/>
</dbReference>
<keyword evidence="2 6" id="KW-1003">Cell membrane</keyword>
<evidence type="ECO:0000256" key="2">
    <source>
        <dbReference type="ARBA" id="ARBA00022475"/>
    </source>
</evidence>
<comment type="subcellular location">
    <subcellularLocation>
        <location evidence="6">Cell inner membrane</location>
        <topology evidence="6">Peripheral membrane protein</topology>
        <orientation evidence="6">Cytoplasmic side</orientation>
    </subcellularLocation>
</comment>
<evidence type="ECO:0000313" key="7">
    <source>
        <dbReference type="EMBL" id="MCW8084114.1"/>
    </source>
</evidence>
<dbReference type="Proteomes" id="UP001526430">
    <property type="component" value="Unassembled WGS sequence"/>
</dbReference>
<feature type="binding site" evidence="6">
    <location>
        <position position="86"/>
    </location>
    <ligand>
        <name>Mg(2+)</name>
        <dbReference type="ChEBI" id="CHEBI:18420"/>
        <label>1</label>
    </ligand>
</feature>
<dbReference type="EMBL" id="JAPFQI010000001">
    <property type="protein sequence ID" value="MCW8084114.1"/>
    <property type="molecule type" value="Genomic_DNA"/>
</dbReference>
<dbReference type="InterPro" id="IPR000760">
    <property type="entry name" value="Inositol_monophosphatase-like"/>
</dbReference>
<keyword evidence="8" id="KW-1185">Reference proteome</keyword>
<name>A0ABT3NR99_9PROT</name>
<dbReference type="CDD" id="cd01638">
    <property type="entry name" value="CysQ"/>
    <property type="match status" value="1"/>
</dbReference>
<feature type="binding site" evidence="6">
    <location>
        <position position="88"/>
    </location>
    <ligand>
        <name>Mg(2+)</name>
        <dbReference type="ChEBI" id="CHEBI:18420"/>
        <label>1</label>
    </ligand>
</feature>
<comment type="caution">
    <text evidence="7">The sequence shown here is derived from an EMBL/GenBank/DDBJ whole genome shotgun (WGS) entry which is preliminary data.</text>
</comment>
<dbReference type="PROSITE" id="PS00630">
    <property type="entry name" value="IMP_2"/>
    <property type="match status" value="1"/>
</dbReference>
<keyword evidence="6" id="KW-0460">Magnesium</keyword>
<feature type="binding site" evidence="6">
    <location>
        <position position="214"/>
    </location>
    <ligand>
        <name>substrate</name>
    </ligand>
</feature>
<comment type="cofactor">
    <cofactor evidence="6">
        <name>Mg(2+)</name>
        <dbReference type="ChEBI" id="CHEBI:18420"/>
    </cofactor>
</comment>
<feature type="binding site" evidence="6">
    <location>
        <position position="67"/>
    </location>
    <ligand>
        <name>Mg(2+)</name>
        <dbReference type="ChEBI" id="CHEBI:18420"/>
        <label>1</label>
    </ligand>
</feature>
<sequence length="256" mass="27014">MEHHRLLDAMARLARQAGEAIMAVRRAGFAVERKSDQSPVTAADRLAETVITEGLLALTPDWPVVAEEACEASDPPPPAPVFWLVDPLDGTREFAAGRDEFCACIALVEAGVPLLGVLAEPARGLVHAGGAGIGAWTEDEAGRRTPLRTRRPPPEGVVVVQSRSRTDEAAVSEHCAGMKLAGVLKLGSALKFARLAAGEADLSPRPRAAMMEWDVAAGQAVLEGAGGAVLDLQGRPLRYGKPGYRQDGFLAFGTRP</sequence>
<keyword evidence="6" id="KW-0479">Metal-binding</keyword>
<organism evidence="7 8">
    <name type="scientific">Sabulicella glaciei</name>
    <dbReference type="NCBI Taxonomy" id="2984948"/>
    <lineage>
        <taxon>Bacteria</taxon>
        <taxon>Pseudomonadati</taxon>
        <taxon>Pseudomonadota</taxon>
        <taxon>Alphaproteobacteria</taxon>
        <taxon>Acetobacterales</taxon>
        <taxon>Acetobacteraceae</taxon>
        <taxon>Sabulicella</taxon>
    </lineage>
</organism>
<accession>A0ABT3NR99</accession>
<dbReference type="InterPro" id="IPR050725">
    <property type="entry name" value="CysQ/Inositol_MonoPase"/>
</dbReference>
<dbReference type="SUPFAM" id="SSF56655">
    <property type="entry name" value="Carbohydrate phosphatase"/>
    <property type="match status" value="1"/>
</dbReference>
<protein>
    <recommendedName>
        <fullName evidence="6">3'(2'),5'-bisphosphate nucleotidase CysQ</fullName>
        <ecNumber evidence="6">3.1.3.7</ecNumber>
    </recommendedName>
    <alternativeName>
        <fullName evidence="6">3'(2'),5-bisphosphonucleoside 3'(2')-phosphohydrolase</fullName>
    </alternativeName>
    <alternativeName>
        <fullName evidence="6">3'-phosphoadenosine 5'-phosphate phosphatase</fullName>
        <shortName evidence="6">PAP phosphatase</shortName>
    </alternativeName>
</protein>
<feature type="binding site" evidence="6">
    <location>
        <position position="89"/>
    </location>
    <ligand>
        <name>Mg(2+)</name>
        <dbReference type="ChEBI" id="CHEBI:18420"/>
        <label>2</label>
    </ligand>
</feature>